<evidence type="ECO:0000259" key="6">
    <source>
        <dbReference type="Pfam" id="PF04893"/>
    </source>
</evidence>
<dbReference type="Proteomes" id="UP000254346">
    <property type="component" value="Unassembled WGS sequence"/>
</dbReference>
<evidence type="ECO:0000256" key="2">
    <source>
        <dbReference type="ARBA" id="ARBA00022692"/>
    </source>
</evidence>
<keyword evidence="4 5" id="KW-0472">Membrane</keyword>
<comment type="subcellular location">
    <subcellularLocation>
        <location evidence="1">Membrane</location>
        <topology evidence="1">Multi-pass membrane protein</topology>
    </subcellularLocation>
</comment>
<evidence type="ECO:0000256" key="1">
    <source>
        <dbReference type="ARBA" id="ARBA00004141"/>
    </source>
</evidence>
<keyword evidence="2 5" id="KW-0812">Transmembrane</keyword>
<protein>
    <submittedName>
        <fullName evidence="7">Membrane protein</fullName>
    </submittedName>
</protein>
<feature type="transmembrane region" description="Helical" evidence="5">
    <location>
        <begin position="128"/>
        <end position="149"/>
    </location>
</feature>
<dbReference type="Pfam" id="PF04893">
    <property type="entry name" value="Yip1"/>
    <property type="match status" value="1"/>
</dbReference>
<name>A0A379VQD7_SALET</name>
<dbReference type="EMBL" id="UGXR01000001">
    <property type="protein sequence ID" value="SUH08361.1"/>
    <property type="molecule type" value="Genomic_DNA"/>
</dbReference>
<accession>A0A379VQD7</accession>
<sequence>MNHVWGLFSHPDREMQVIKSENETVSHHYTHHVLLMAAIPVVCAFIGTTQIGWNFGDGNVLQLSLFTAFALAVLFYGVMLAGVAVMGRVIWWMARNYPQRPSLARCMVFAGYVATPLFLSGLVALYPLVWLCALVGAVALFYTGYLLYLGIPTFLNINREEGLSFSSSDARYRRTGPGGAAGDHRDPVGIWLPPVLMRKRAGAKASNAAFADDSSVAATLACRYDATASLSIILAQAVCVTTRVNHYQKSHHAEIPSFIPEPCSDVGRTFCPAGRGENGSDNRGVST</sequence>
<feature type="transmembrane region" description="Helical" evidence="5">
    <location>
        <begin position="65"/>
        <end position="91"/>
    </location>
</feature>
<evidence type="ECO:0000256" key="5">
    <source>
        <dbReference type="SAM" id="Phobius"/>
    </source>
</evidence>
<evidence type="ECO:0000313" key="8">
    <source>
        <dbReference type="Proteomes" id="UP000254346"/>
    </source>
</evidence>
<feature type="transmembrane region" description="Helical" evidence="5">
    <location>
        <begin position="33"/>
        <end position="53"/>
    </location>
</feature>
<dbReference type="InterPro" id="IPR006977">
    <property type="entry name" value="Yip1_dom"/>
</dbReference>
<keyword evidence="3 5" id="KW-1133">Transmembrane helix</keyword>
<feature type="domain" description="Yip1" evidence="6">
    <location>
        <begin position="5"/>
        <end position="162"/>
    </location>
</feature>
<dbReference type="AlphaFoldDB" id="A0A379VQD7"/>
<dbReference type="GO" id="GO:0016020">
    <property type="term" value="C:membrane"/>
    <property type="evidence" value="ECO:0007669"/>
    <property type="project" value="UniProtKB-SubCell"/>
</dbReference>
<gene>
    <name evidence="7" type="primary">yohC</name>
    <name evidence="7" type="ORF">NCTC8256_02286</name>
</gene>
<reference evidence="7 8" key="1">
    <citation type="submission" date="2018-06" db="EMBL/GenBank/DDBJ databases">
        <authorList>
            <consortium name="Pathogen Informatics"/>
            <person name="Doyle S."/>
        </authorList>
    </citation>
    <scope>NUCLEOTIDE SEQUENCE [LARGE SCALE GENOMIC DNA]</scope>
    <source>
        <strain evidence="7 8">NCTC8256</strain>
    </source>
</reference>
<evidence type="ECO:0000313" key="7">
    <source>
        <dbReference type="EMBL" id="SUH08361.1"/>
    </source>
</evidence>
<evidence type="ECO:0000256" key="4">
    <source>
        <dbReference type="ARBA" id="ARBA00023136"/>
    </source>
</evidence>
<organism evidence="7 8">
    <name type="scientific">Salmonella enterica I</name>
    <dbReference type="NCBI Taxonomy" id="59201"/>
    <lineage>
        <taxon>Bacteria</taxon>
        <taxon>Pseudomonadati</taxon>
        <taxon>Pseudomonadota</taxon>
        <taxon>Gammaproteobacteria</taxon>
        <taxon>Enterobacterales</taxon>
        <taxon>Enterobacteriaceae</taxon>
        <taxon>Salmonella</taxon>
    </lineage>
</organism>
<proteinExistence type="predicted"/>
<feature type="transmembrane region" description="Helical" evidence="5">
    <location>
        <begin position="103"/>
        <end position="122"/>
    </location>
</feature>
<evidence type="ECO:0000256" key="3">
    <source>
        <dbReference type="ARBA" id="ARBA00022989"/>
    </source>
</evidence>